<keyword evidence="2" id="KW-0479">Metal-binding</keyword>
<dbReference type="PANTHER" id="PTHR46233">
    <property type="entry name" value="HYDROXYACYLGLUTATHIONE HYDROLASE GLOC"/>
    <property type="match status" value="1"/>
</dbReference>
<dbReference type="InterPro" id="IPR036866">
    <property type="entry name" value="RibonucZ/Hydroxyglut_hydro"/>
</dbReference>
<evidence type="ECO:0000259" key="5">
    <source>
        <dbReference type="SMART" id="SM00849"/>
    </source>
</evidence>
<evidence type="ECO:0000313" key="6">
    <source>
        <dbReference type="EMBL" id="OUJ11236.1"/>
    </source>
</evidence>
<dbReference type="SUPFAM" id="SSF56281">
    <property type="entry name" value="Metallo-hydrolase/oxidoreductase"/>
    <property type="match status" value="1"/>
</dbReference>
<dbReference type="AlphaFoldDB" id="A0A252BS43"/>
<dbReference type="eggNOG" id="COG0491">
    <property type="taxonomic scope" value="Bacteria"/>
</dbReference>
<dbReference type="EMBL" id="JOPJ01000032">
    <property type="protein sequence ID" value="OUJ11236.1"/>
    <property type="molecule type" value="Genomic_DNA"/>
</dbReference>
<dbReference type="STRING" id="1236501.GCA_000613865_00305"/>
<evidence type="ECO:0000256" key="1">
    <source>
        <dbReference type="ARBA" id="ARBA00001947"/>
    </source>
</evidence>
<dbReference type="PANTHER" id="PTHR46233:SF3">
    <property type="entry name" value="HYDROXYACYLGLUTATHIONE HYDROLASE GLOC"/>
    <property type="match status" value="1"/>
</dbReference>
<dbReference type="Gene3D" id="3.60.15.10">
    <property type="entry name" value="Ribonuclease Z/Hydroxyacylglutathione hydrolase-like"/>
    <property type="match status" value="1"/>
</dbReference>
<dbReference type="SMART" id="SM00849">
    <property type="entry name" value="Lactamase_B"/>
    <property type="match status" value="1"/>
</dbReference>
<accession>A0A252BS43</accession>
<dbReference type="GO" id="GO:0016787">
    <property type="term" value="F:hydrolase activity"/>
    <property type="evidence" value="ECO:0007669"/>
    <property type="project" value="UniProtKB-KW"/>
</dbReference>
<gene>
    <name evidence="6" type="ORF">HK26_07010</name>
</gene>
<dbReference type="Proteomes" id="UP000194931">
    <property type="component" value="Unassembled WGS sequence"/>
</dbReference>
<dbReference type="GO" id="GO:0046872">
    <property type="term" value="F:metal ion binding"/>
    <property type="evidence" value="ECO:0007669"/>
    <property type="project" value="UniProtKB-KW"/>
</dbReference>
<protein>
    <recommendedName>
        <fullName evidence="5">Metallo-beta-lactamase domain-containing protein</fullName>
    </recommendedName>
</protein>
<comment type="caution">
    <text evidence="6">The sequence shown here is derived from an EMBL/GenBank/DDBJ whole genome shotgun (WGS) entry which is preliminary data.</text>
</comment>
<evidence type="ECO:0000256" key="2">
    <source>
        <dbReference type="ARBA" id="ARBA00022723"/>
    </source>
</evidence>
<dbReference type="RefSeq" id="WP_086639812.1">
    <property type="nucleotide sequence ID" value="NZ_JOPJ01000032.1"/>
</dbReference>
<sequence>MQVSYPGMQLRIVPVTPFRQNCSILWHEQTGRCIMVDVGGDADMLLDFMDRKSLTLEAIVLTHGHLDHAGGVTALCRGLEAQGKPRPAVIGPDERDAFLLSSITDQARHFGLSGLENASVDRFARDGEVLEYLGCQLRVVHVPGHTPGHVVLVDERARFAFVGDVLFRGSVGRTDFAYGNGAQLIQGIRQKLLPLGDDIVIVPGHGGLSTLGAERTGNPFLQDET</sequence>
<dbReference type="Pfam" id="PF00753">
    <property type="entry name" value="Lactamase_B"/>
    <property type="match status" value="1"/>
</dbReference>
<evidence type="ECO:0000256" key="4">
    <source>
        <dbReference type="ARBA" id="ARBA00022833"/>
    </source>
</evidence>
<organism evidence="6 7">
    <name type="scientific">Acetobacter okinawensis</name>
    <dbReference type="NCBI Taxonomy" id="1076594"/>
    <lineage>
        <taxon>Bacteria</taxon>
        <taxon>Pseudomonadati</taxon>
        <taxon>Pseudomonadota</taxon>
        <taxon>Alphaproteobacteria</taxon>
        <taxon>Acetobacterales</taxon>
        <taxon>Acetobacteraceae</taxon>
        <taxon>Acetobacter</taxon>
    </lineage>
</organism>
<evidence type="ECO:0000256" key="3">
    <source>
        <dbReference type="ARBA" id="ARBA00022801"/>
    </source>
</evidence>
<keyword evidence="7" id="KW-1185">Reference proteome</keyword>
<keyword evidence="4" id="KW-0862">Zinc</keyword>
<dbReference type="OrthoDB" id="9802991at2"/>
<comment type="cofactor">
    <cofactor evidence="1">
        <name>Zn(2+)</name>
        <dbReference type="ChEBI" id="CHEBI:29105"/>
    </cofactor>
</comment>
<keyword evidence="3" id="KW-0378">Hydrolase</keyword>
<dbReference type="InterPro" id="IPR001279">
    <property type="entry name" value="Metallo-B-lactamas"/>
</dbReference>
<evidence type="ECO:0000313" key="7">
    <source>
        <dbReference type="Proteomes" id="UP000194931"/>
    </source>
</evidence>
<reference evidence="7" key="1">
    <citation type="submission" date="2014-06" db="EMBL/GenBank/DDBJ databases">
        <authorList>
            <person name="Winans N.J."/>
            <person name="Newell P.D."/>
            <person name="Douglas A.E."/>
        </authorList>
    </citation>
    <scope>NUCLEOTIDE SEQUENCE [LARGE SCALE GENOMIC DNA]</scope>
</reference>
<proteinExistence type="predicted"/>
<dbReference type="InterPro" id="IPR051453">
    <property type="entry name" value="MBL_Glyoxalase_II"/>
</dbReference>
<feature type="domain" description="Metallo-beta-lactamase" evidence="5">
    <location>
        <begin position="19"/>
        <end position="205"/>
    </location>
</feature>
<name>A0A252BS43_9PROT</name>